<dbReference type="PROSITE" id="PS51781">
    <property type="entry name" value="SH3B"/>
    <property type="match status" value="1"/>
</dbReference>
<reference evidence="6 7" key="1">
    <citation type="submission" date="2020-01" db="EMBL/GenBank/DDBJ databases">
        <title>Whole genome sequence of Heliobacterium gestii DSM 11169.</title>
        <authorList>
            <person name="Kyndt J.A."/>
            <person name="Meyer T.E."/>
        </authorList>
    </citation>
    <scope>NUCLEOTIDE SEQUENCE [LARGE SCALE GENOMIC DNA]</scope>
    <source>
        <strain evidence="6 7">DSM 11169</strain>
    </source>
</reference>
<sequence length="459" mass="48165">MKEALKKSIASCLVTLTMSALLLSPATASAAPAAGTFNGVVNRQSTATVVVEGQVVNVRTGPGTGYDIITTVTKGQMLPSGEGRSGWTLVTLPDGRAGWIADWLLTKQPAAPVFNPSSQPTAAATPANNPPSKPTTPAGAGSSPAGSSSAYQPAQKPMLQKDLRAWKATALSPANIRNGPGMTYDVARTASAGESFDLLQVQDGWYQLAQKGQSVGWSASWLFSAQAPATGTTGVVAGVNGSEPSRGVSGTVSTRPVADLLAGKTIVIDPGHGNVNLNWNVVDQGASGPQGSHEKDVTLDVGRRLADTLKARGVNVIMTWTAEQLIRSESDLSYRADMANKAKADLYVSIHCNSHTVPDTSGTTTYYFYKDDDARPGEGTRMRMAGMIQQSLVAALGRRDIGIKGANFAVLRETNMPAVLVELMFISNPEEENLLNQDAVRAKAATAIADGLQRFVEQP</sequence>
<feature type="compositionally biased region" description="Low complexity" evidence="3">
    <location>
        <begin position="115"/>
        <end position="127"/>
    </location>
</feature>
<evidence type="ECO:0000256" key="2">
    <source>
        <dbReference type="ARBA" id="ARBA00023316"/>
    </source>
</evidence>
<dbReference type="AlphaFoldDB" id="A0A845L5W6"/>
<dbReference type="Gene3D" id="2.30.30.40">
    <property type="entry name" value="SH3 Domains"/>
    <property type="match status" value="2"/>
</dbReference>
<keyword evidence="1" id="KW-0378">Hydrolase</keyword>
<dbReference type="RefSeq" id="WP_161260181.1">
    <property type="nucleotide sequence ID" value="NZ_JAFBDC010000001.1"/>
</dbReference>
<name>A0A845L5W6_HELGE</name>
<protein>
    <submittedName>
        <fullName evidence="6">SH3 domain-containing protein</fullName>
    </submittedName>
</protein>
<dbReference type="PANTHER" id="PTHR30404">
    <property type="entry name" value="N-ACETYLMURAMOYL-L-ALANINE AMIDASE"/>
    <property type="match status" value="1"/>
</dbReference>
<feature type="region of interest" description="Disordered" evidence="3">
    <location>
        <begin position="111"/>
        <end position="156"/>
    </location>
</feature>
<feature type="signal peptide" evidence="4">
    <location>
        <begin position="1"/>
        <end position="30"/>
    </location>
</feature>
<dbReference type="GO" id="GO:0030288">
    <property type="term" value="C:outer membrane-bounded periplasmic space"/>
    <property type="evidence" value="ECO:0007669"/>
    <property type="project" value="TreeGrafter"/>
</dbReference>
<dbReference type="EMBL" id="WXEX01000001">
    <property type="protein sequence ID" value="MZP41598.1"/>
    <property type="molecule type" value="Genomic_DNA"/>
</dbReference>
<keyword evidence="2" id="KW-0961">Cell wall biogenesis/degradation</keyword>
<dbReference type="CDD" id="cd02696">
    <property type="entry name" value="MurNAc-LAA"/>
    <property type="match status" value="1"/>
</dbReference>
<evidence type="ECO:0000313" key="6">
    <source>
        <dbReference type="EMBL" id="MZP41598.1"/>
    </source>
</evidence>
<keyword evidence="7" id="KW-1185">Reference proteome</keyword>
<dbReference type="Gene3D" id="3.40.630.40">
    <property type="entry name" value="Zn-dependent exopeptidases"/>
    <property type="match status" value="1"/>
</dbReference>
<dbReference type="SUPFAM" id="SSF53187">
    <property type="entry name" value="Zn-dependent exopeptidases"/>
    <property type="match status" value="1"/>
</dbReference>
<comment type="caution">
    <text evidence="6">The sequence shown here is derived from an EMBL/GenBank/DDBJ whole genome shotgun (WGS) entry which is preliminary data.</text>
</comment>
<dbReference type="PANTHER" id="PTHR30404:SF0">
    <property type="entry name" value="N-ACETYLMURAMOYL-L-ALANINE AMIDASE AMIC"/>
    <property type="match status" value="1"/>
</dbReference>
<dbReference type="Pfam" id="PF08239">
    <property type="entry name" value="SH3_3"/>
    <property type="match status" value="2"/>
</dbReference>
<dbReference type="GO" id="GO:0009253">
    <property type="term" value="P:peptidoglycan catabolic process"/>
    <property type="evidence" value="ECO:0007669"/>
    <property type="project" value="InterPro"/>
</dbReference>
<evidence type="ECO:0000313" key="7">
    <source>
        <dbReference type="Proteomes" id="UP000471031"/>
    </source>
</evidence>
<evidence type="ECO:0000259" key="5">
    <source>
        <dbReference type="PROSITE" id="PS51781"/>
    </source>
</evidence>
<accession>A0A845L5W6</accession>
<dbReference type="Proteomes" id="UP000471031">
    <property type="component" value="Unassembled WGS sequence"/>
</dbReference>
<feature type="domain" description="SH3b" evidence="5">
    <location>
        <begin position="44"/>
        <end position="108"/>
    </location>
</feature>
<evidence type="ECO:0000256" key="4">
    <source>
        <dbReference type="SAM" id="SignalP"/>
    </source>
</evidence>
<gene>
    <name evidence="6" type="ORF">GTO89_00945</name>
</gene>
<feature type="compositionally biased region" description="Low complexity" evidence="3">
    <location>
        <begin position="135"/>
        <end position="150"/>
    </location>
</feature>
<dbReference type="OrthoDB" id="9813450at2"/>
<evidence type="ECO:0000256" key="1">
    <source>
        <dbReference type="ARBA" id="ARBA00022801"/>
    </source>
</evidence>
<dbReference type="SMART" id="SM00287">
    <property type="entry name" value="SH3b"/>
    <property type="match status" value="2"/>
</dbReference>
<organism evidence="6 7">
    <name type="scientific">Heliomicrobium gestii</name>
    <name type="common">Heliobacterium gestii</name>
    <dbReference type="NCBI Taxonomy" id="2699"/>
    <lineage>
        <taxon>Bacteria</taxon>
        <taxon>Bacillati</taxon>
        <taxon>Bacillota</taxon>
        <taxon>Clostridia</taxon>
        <taxon>Eubacteriales</taxon>
        <taxon>Heliobacteriaceae</taxon>
        <taxon>Heliomicrobium</taxon>
    </lineage>
</organism>
<dbReference type="InterPro" id="IPR050695">
    <property type="entry name" value="N-acetylmuramoyl_amidase_3"/>
</dbReference>
<dbReference type="GO" id="GO:0071555">
    <property type="term" value="P:cell wall organization"/>
    <property type="evidence" value="ECO:0007669"/>
    <property type="project" value="UniProtKB-KW"/>
</dbReference>
<feature type="chain" id="PRO_5032961716" evidence="4">
    <location>
        <begin position="31"/>
        <end position="459"/>
    </location>
</feature>
<evidence type="ECO:0000256" key="3">
    <source>
        <dbReference type="SAM" id="MobiDB-lite"/>
    </source>
</evidence>
<dbReference type="GO" id="GO:0008745">
    <property type="term" value="F:N-acetylmuramoyl-L-alanine amidase activity"/>
    <property type="evidence" value="ECO:0007669"/>
    <property type="project" value="InterPro"/>
</dbReference>
<dbReference type="SMART" id="SM00646">
    <property type="entry name" value="Ami_3"/>
    <property type="match status" value="1"/>
</dbReference>
<dbReference type="InterPro" id="IPR003646">
    <property type="entry name" value="SH3-like_bac-type"/>
</dbReference>
<dbReference type="Pfam" id="PF01520">
    <property type="entry name" value="Amidase_3"/>
    <property type="match status" value="1"/>
</dbReference>
<dbReference type="InterPro" id="IPR002508">
    <property type="entry name" value="MurNAc-LAA_cat"/>
</dbReference>
<proteinExistence type="predicted"/>
<keyword evidence="4" id="KW-0732">Signal</keyword>